<keyword evidence="2" id="KW-1185">Reference proteome</keyword>
<dbReference type="Proteomes" id="UP001386437">
    <property type="component" value="Unassembled WGS sequence"/>
</dbReference>
<gene>
    <name evidence="1" type="ORF">H3V53_35630</name>
</gene>
<organism evidence="1 2">
    <name type="scientific">Paraburkholderia bengalensis</name>
    <dbReference type="NCBI Taxonomy" id="2747562"/>
    <lineage>
        <taxon>Bacteria</taxon>
        <taxon>Pseudomonadati</taxon>
        <taxon>Pseudomonadota</taxon>
        <taxon>Betaproteobacteria</taxon>
        <taxon>Burkholderiales</taxon>
        <taxon>Burkholderiaceae</taxon>
        <taxon>Paraburkholderia</taxon>
    </lineage>
</organism>
<dbReference type="Pfam" id="PF18143">
    <property type="entry name" value="HAD_SAK_2"/>
    <property type="match status" value="1"/>
</dbReference>
<comment type="caution">
    <text evidence="1">The sequence shown here is derived from an EMBL/GenBank/DDBJ whole genome shotgun (WGS) entry which is preliminary data.</text>
</comment>
<proteinExistence type="predicted"/>
<dbReference type="EMBL" id="JACFYJ010000103">
    <property type="protein sequence ID" value="MEI6002266.1"/>
    <property type="molecule type" value="Genomic_DNA"/>
</dbReference>
<protein>
    <submittedName>
        <fullName evidence="1">Uncharacterized protein</fullName>
    </submittedName>
</protein>
<reference evidence="1 2" key="1">
    <citation type="journal article" date="2022" name="Arch. Microbiol.">
        <title>Paraburkholderia bengalensis sp. nov. isolated from roots of Oryza sativa, IR64.</title>
        <authorList>
            <person name="Nag P."/>
            <person name="Mondal N."/>
            <person name="Sarkar J."/>
            <person name="Das S."/>
        </authorList>
    </citation>
    <scope>NUCLEOTIDE SEQUENCE [LARGE SCALE GENOMIC DNA]</scope>
    <source>
        <strain evidence="1 2">IR64_4_BI</strain>
    </source>
</reference>
<sequence>MCPIDKAVVFLDFDGVLHPVGVPAVDEDFRLIKNPDLFVWRPILERLLARYPTVGIIVSSDWRRLFDDATLIELLGPLAVRFVGVVECYGSSRSEEILAEVRRRGLKEWVALDDHPSVIAAQAKDDRFIACEPAMGLSSLDVQQTLNLRLACLSLNEF</sequence>
<accession>A0ABU8J3E2</accession>
<evidence type="ECO:0000313" key="1">
    <source>
        <dbReference type="EMBL" id="MEI6002266.1"/>
    </source>
</evidence>
<evidence type="ECO:0000313" key="2">
    <source>
        <dbReference type="Proteomes" id="UP001386437"/>
    </source>
</evidence>
<name>A0ABU8J3E2_9BURK</name>